<dbReference type="SUPFAM" id="SSF46689">
    <property type="entry name" value="Homeodomain-like"/>
    <property type="match status" value="1"/>
</dbReference>
<feature type="DNA-binding region" description="H-T-H motif" evidence="4">
    <location>
        <begin position="51"/>
        <end position="70"/>
    </location>
</feature>
<evidence type="ECO:0000313" key="7">
    <source>
        <dbReference type="EMBL" id="MDY7218400.1"/>
    </source>
</evidence>
<dbReference type="RefSeq" id="WP_321552502.1">
    <property type="nucleotide sequence ID" value="NZ_JAXIVU010000002.1"/>
</dbReference>
<accession>A0ABU5GPW7</accession>
<name>A0ABU5GPW7_9GAMM</name>
<evidence type="ECO:0000256" key="3">
    <source>
        <dbReference type="ARBA" id="ARBA00023163"/>
    </source>
</evidence>
<proteinExistence type="predicted"/>
<dbReference type="InterPro" id="IPR009057">
    <property type="entry name" value="Homeodomain-like_sf"/>
</dbReference>
<dbReference type="PRINTS" id="PR00455">
    <property type="entry name" value="HTHTETR"/>
</dbReference>
<organism evidence="7 8">
    <name type="scientific">Denitrificimonas halotolerans</name>
    <dbReference type="NCBI Taxonomy" id="3098930"/>
    <lineage>
        <taxon>Bacteria</taxon>
        <taxon>Pseudomonadati</taxon>
        <taxon>Pseudomonadota</taxon>
        <taxon>Gammaproteobacteria</taxon>
        <taxon>Pseudomonadales</taxon>
        <taxon>Pseudomonadaceae</taxon>
        <taxon>Denitrificimonas</taxon>
    </lineage>
</organism>
<evidence type="ECO:0000256" key="2">
    <source>
        <dbReference type="ARBA" id="ARBA00023125"/>
    </source>
</evidence>
<evidence type="ECO:0000256" key="1">
    <source>
        <dbReference type="ARBA" id="ARBA00023015"/>
    </source>
</evidence>
<keyword evidence="3" id="KW-0804">Transcription</keyword>
<feature type="compositionally biased region" description="Basic residues" evidence="5">
    <location>
        <begin position="10"/>
        <end position="20"/>
    </location>
</feature>
<dbReference type="InterPro" id="IPR050109">
    <property type="entry name" value="HTH-type_TetR-like_transc_reg"/>
</dbReference>
<evidence type="ECO:0000259" key="6">
    <source>
        <dbReference type="PROSITE" id="PS50977"/>
    </source>
</evidence>
<gene>
    <name evidence="7" type="ORF">TOI97_02225</name>
</gene>
<dbReference type="InterPro" id="IPR039536">
    <property type="entry name" value="TetR_C_Proteobacteria"/>
</dbReference>
<dbReference type="PANTHER" id="PTHR30055:SF234">
    <property type="entry name" value="HTH-TYPE TRANSCRIPTIONAL REGULATOR BETI"/>
    <property type="match status" value="1"/>
</dbReference>
<dbReference type="PROSITE" id="PS50977">
    <property type="entry name" value="HTH_TETR_2"/>
    <property type="match status" value="1"/>
</dbReference>
<evidence type="ECO:0000256" key="4">
    <source>
        <dbReference type="PROSITE-ProRule" id="PRU00335"/>
    </source>
</evidence>
<protein>
    <submittedName>
        <fullName evidence="7">TetR/AcrR family transcriptional regulator</fullName>
    </submittedName>
</protein>
<evidence type="ECO:0000256" key="5">
    <source>
        <dbReference type="SAM" id="MobiDB-lite"/>
    </source>
</evidence>
<keyword evidence="1" id="KW-0805">Transcription regulation</keyword>
<comment type="caution">
    <text evidence="7">The sequence shown here is derived from an EMBL/GenBank/DDBJ whole genome shotgun (WGS) entry which is preliminary data.</text>
</comment>
<dbReference type="Pfam" id="PF14246">
    <property type="entry name" value="TetR_C_7"/>
    <property type="match status" value="1"/>
</dbReference>
<dbReference type="PANTHER" id="PTHR30055">
    <property type="entry name" value="HTH-TYPE TRANSCRIPTIONAL REGULATOR RUTR"/>
    <property type="match status" value="1"/>
</dbReference>
<dbReference type="Pfam" id="PF00440">
    <property type="entry name" value="TetR_N"/>
    <property type="match status" value="1"/>
</dbReference>
<dbReference type="EMBL" id="JAXIVU010000002">
    <property type="protein sequence ID" value="MDY7218400.1"/>
    <property type="molecule type" value="Genomic_DNA"/>
</dbReference>
<dbReference type="Gene3D" id="1.10.357.10">
    <property type="entry name" value="Tetracycline Repressor, domain 2"/>
    <property type="match status" value="1"/>
</dbReference>
<feature type="region of interest" description="Disordered" evidence="5">
    <location>
        <begin position="1"/>
        <end position="25"/>
    </location>
</feature>
<evidence type="ECO:0000313" key="8">
    <source>
        <dbReference type="Proteomes" id="UP001294570"/>
    </source>
</evidence>
<reference evidence="7 8" key="1">
    <citation type="submission" date="2023-12" db="EMBL/GenBank/DDBJ databases">
        <title>Denitrificimonas halotolerans sp. nov.,a novel species isolated from landfill leachate.</title>
        <authorList>
            <person name="Wang S."/>
        </authorList>
    </citation>
    <scope>NUCLEOTIDE SEQUENCE [LARGE SCALE GENOMIC DNA]</scope>
    <source>
        <strain evidence="7 8">JX-1</strain>
    </source>
</reference>
<feature type="domain" description="HTH tetR-type" evidence="6">
    <location>
        <begin position="28"/>
        <end position="88"/>
    </location>
</feature>
<keyword evidence="2 4" id="KW-0238">DNA-binding</keyword>
<dbReference type="Proteomes" id="UP001294570">
    <property type="component" value="Unassembled WGS sequence"/>
</dbReference>
<sequence length="222" mass="24475">MDKQASTMNKTKKAPTRRGGRPSLKQAADIQVRILDAAEEHFLQDGFSATSIEAIAKQASTSKATVYARFNNKEALFIAVSNRVLSTHFAPIVLDSGSLQERLKDLALHMLDALLDPKTLRMYNIIVAESERFPELARLSDEKSAFAGQQLLETLLAEEQAKGNLTSHALAPLSQLFIASVVLEPLRLVSLGLRSFDQTARQQWVDLVVDVFLNGCQQQPTA</sequence>
<keyword evidence="8" id="KW-1185">Reference proteome</keyword>
<dbReference type="InterPro" id="IPR036271">
    <property type="entry name" value="Tet_transcr_reg_TetR-rel_C_sf"/>
</dbReference>
<dbReference type="InterPro" id="IPR001647">
    <property type="entry name" value="HTH_TetR"/>
</dbReference>
<dbReference type="SUPFAM" id="SSF48498">
    <property type="entry name" value="Tetracyclin repressor-like, C-terminal domain"/>
    <property type="match status" value="1"/>
</dbReference>